<dbReference type="Proteomes" id="UP001143480">
    <property type="component" value="Unassembled WGS sequence"/>
</dbReference>
<keyword evidence="2" id="KW-0472">Membrane</keyword>
<dbReference type="InterPro" id="IPR029787">
    <property type="entry name" value="Nucleotide_cyclase"/>
</dbReference>
<evidence type="ECO:0000313" key="5">
    <source>
        <dbReference type="Proteomes" id="UP001143480"/>
    </source>
</evidence>
<accession>A0A9W6NMS5</accession>
<keyword evidence="5" id="KW-1185">Reference proteome</keyword>
<dbReference type="InterPro" id="IPR043128">
    <property type="entry name" value="Rev_trsase/Diguanyl_cyclase"/>
</dbReference>
<feature type="region of interest" description="Disordered" evidence="1">
    <location>
        <begin position="331"/>
        <end position="353"/>
    </location>
</feature>
<feature type="compositionally biased region" description="Basic and acidic residues" evidence="1">
    <location>
        <begin position="340"/>
        <end position="353"/>
    </location>
</feature>
<evidence type="ECO:0000256" key="1">
    <source>
        <dbReference type="SAM" id="MobiDB-lite"/>
    </source>
</evidence>
<dbReference type="PROSITE" id="PS50887">
    <property type="entry name" value="GGDEF"/>
    <property type="match status" value="1"/>
</dbReference>
<keyword evidence="2" id="KW-1133">Transmembrane helix</keyword>
<dbReference type="InterPro" id="IPR050469">
    <property type="entry name" value="Diguanylate_Cyclase"/>
</dbReference>
<organism evidence="4 5">
    <name type="scientific">Dactylosporangium matsuzakiense</name>
    <dbReference type="NCBI Taxonomy" id="53360"/>
    <lineage>
        <taxon>Bacteria</taxon>
        <taxon>Bacillati</taxon>
        <taxon>Actinomycetota</taxon>
        <taxon>Actinomycetes</taxon>
        <taxon>Micromonosporales</taxon>
        <taxon>Micromonosporaceae</taxon>
        <taxon>Dactylosporangium</taxon>
    </lineage>
</organism>
<dbReference type="PANTHER" id="PTHR45138">
    <property type="entry name" value="REGULATORY COMPONENTS OF SENSORY TRANSDUCTION SYSTEM"/>
    <property type="match status" value="1"/>
</dbReference>
<dbReference type="PANTHER" id="PTHR45138:SF9">
    <property type="entry name" value="DIGUANYLATE CYCLASE DGCM-RELATED"/>
    <property type="match status" value="1"/>
</dbReference>
<feature type="domain" description="GGDEF" evidence="3">
    <location>
        <begin position="211"/>
        <end position="341"/>
    </location>
</feature>
<feature type="transmembrane region" description="Helical" evidence="2">
    <location>
        <begin position="103"/>
        <end position="120"/>
    </location>
</feature>
<dbReference type="GO" id="GO:0043709">
    <property type="term" value="P:cell adhesion involved in single-species biofilm formation"/>
    <property type="evidence" value="ECO:0007669"/>
    <property type="project" value="TreeGrafter"/>
</dbReference>
<dbReference type="NCBIfam" id="TIGR00254">
    <property type="entry name" value="GGDEF"/>
    <property type="match status" value="1"/>
</dbReference>
<dbReference type="SUPFAM" id="SSF55073">
    <property type="entry name" value="Nucleotide cyclase"/>
    <property type="match status" value="1"/>
</dbReference>
<dbReference type="SMART" id="SM00267">
    <property type="entry name" value="GGDEF"/>
    <property type="match status" value="1"/>
</dbReference>
<gene>
    <name evidence="4" type="ORF">GCM10017581_045010</name>
</gene>
<reference evidence="4" key="2">
    <citation type="submission" date="2023-01" db="EMBL/GenBank/DDBJ databases">
        <authorList>
            <person name="Sun Q."/>
            <person name="Evtushenko L."/>
        </authorList>
    </citation>
    <scope>NUCLEOTIDE SEQUENCE</scope>
    <source>
        <strain evidence="4">VKM Ac-1321</strain>
    </source>
</reference>
<evidence type="ECO:0000313" key="4">
    <source>
        <dbReference type="EMBL" id="GLL02759.1"/>
    </source>
</evidence>
<dbReference type="Gene3D" id="3.30.70.270">
    <property type="match status" value="1"/>
</dbReference>
<feature type="transmembrane region" description="Helical" evidence="2">
    <location>
        <begin position="79"/>
        <end position="97"/>
    </location>
</feature>
<dbReference type="GO" id="GO:0005886">
    <property type="term" value="C:plasma membrane"/>
    <property type="evidence" value="ECO:0007669"/>
    <property type="project" value="TreeGrafter"/>
</dbReference>
<sequence>MWRAAVRPLIHARDRVAATRAVAYFLMAGGSVVGTCALLVPGFAGGTAAGLLITEAVAGAMVAAGALCRLRPQRVPEAFWVLVPFIAVLLIGGLNLLTRDVSVSGHLYFLWPLLYAATFVRRDFMYLLLATASATDAAVTFAIQPDAKSATDIAALVSAYTVSTVVVSKLRGRSEALVARLEEQALTDPLTGVPNRRGFDIELTRALSDGGEHCLLIVDVDHFKTINDTWGHGTGDAVLVRVAAALRAAARPGDCPARLGGDEFAVLVAGDEERARAVAAEVRAAVARASDLPDGLPTLSIGLASTADRAGTDAEALLAAADRALYDAKMQGRNRVSSSRGERRVTTESRRKS</sequence>
<dbReference type="GO" id="GO:1902201">
    <property type="term" value="P:negative regulation of bacterial-type flagellum-dependent cell motility"/>
    <property type="evidence" value="ECO:0007669"/>
    <property type="project" value="TreeGrafter"/>
</dbReference>
<reference evidence="4" key="1">
    <citation type="journal article" date="2014" name="Int. J. Syst. Evol. Microbiol.">
        <title>Complete genome sequence of Corynebacterium casei LMG S-19264T (=DSM 44701T), isolated from a smear-ripened cheese.</title>
        <authorList>
            <consortium name="US DOE Joint Genome Institute (JGI-PGF)"/>
            <person name="Walter F."/>
            <person name="Albersmeier A."/>
            <person name="Kalinowski J."/>
            <person name="Ruckert C."/>
        </authorList>
    </citation>
    <scope>NUCLEOTIDE SEQUENCE</scope>
    <source>
        <strain evidence="4">VKM Ac-1321</strain>
    </source>
</reference>
<feature type="transmembrane region" description="Helical" evidence="2">
    <location>
        <begin position="46"/>
        <end position="67"/>
    </location>
</feature>
<dbReference type="GO" id="GO:0052621">
    <property type="term" value="F:diguanylate cyclase activity"/>
    <property type="evidence" value="ECO:0007669"/>
    <property type="project" value="TreeGrafter"/>
</dbReference>
<feature type="transmembrane region" description="Helical" evidence="2">
    <location>
        <begin position="21"/>
        <end position="40"/>
    </location>
</feature>
<dbReference type="RefSeq" id="WP_261960613.1">
    <property type="nucleotide sequence ID" value="NZ_BAAAXA010000001.1"/>
</dbReference>
<dbReference type="Pfam" id="PF00990">
    <property type="entry name" value="GGDEF"/>
    <property type="match status" value="1"/>
</dbReference>
<evidence type="ECO:0000259" key="3">
    <source>
        <dbReference type="PROSITE" id="PS50887"/>
    </source>
</evidence>
<proteinExistence type="predicted"/>
<dbReference type="CDD" id="cd01949">
    <property type="entry name" value="GGDEF"/>
    <property type="match status" value="1"/>
</dbReference>
<dbReference type="EMBL" id="BSFP01000025">
    <property type="protein sequence ID" value="GLL02759.1"/>
    <property type="molecule type" value="Genomic_DNA"/>
</dbReference>
<name>A0A9W6NMS5_9ACTN</name>
<dbReference type="AlphaFoldDB" id="A0A9W6NMS5"/>
<evidence type="ECO:0000256" key="2">
    <source>
        <dbReference type="SAM" id="Phobius"/>
    </source>
</evidence>
<dbReference type="FunFam" id="3.30.70.270:FF:000001">
    <property type="entry name" value="Diguanylate cyclase domain protein"/>
    <property type="match status" value="1"/>
</dbReference>
<protein>
    <recommendedName>
        <fullName evidence="3">GGDEF domain-containing protein</fullName>
    </recommendedName>
</protein>
<dbReference type="InterPro" id="IPR000160">
    <property type="entry name" value="GGDEF_dom"/>
</dbReference>
<keyword evidence="2" id="KW-0812">Transmembrane</keyword>
<comment type="caution">
    <text evidence="4">The sequence shown here is derived from an EMBL/GenBank/DDBJ whole genome shotgun (WGS) entry which is preliminary data.</text>
</comment>